<evidence type="ECO:0000313" key="2">
    <source>
        <dbReference type="Proteomes" id="UP000052023"/>
    </source>
</evidence>
<dbReference type="EMBL" id="LLYA01000167">
    <property type="protein sequence ID" value="KRR22179.1"/>
    <property type="molecule type" value="Genomic_DNA"/>
</dbReference>
<reference evidence="1 2" key="1">
    <citation type="submission" date="2014-03" db="EMBL/GenBank/DDBJ databases">
        <title>Bradyrhizobium valentinum sp. nov., isolated from effective nodules of Lupinus mariae-josephae, a lupine endemic of basic-lime soils in Eastern Spain.</title>
        <authorList>
            <person name="Duran D."/>
            <person name="Rey L."/>
            <person name="Navarro A."/>
            <person name="Busquets A."/>
            <person name="Imperial J."/>
            <person name="Ruiz-Argueso T."/>
        </authorList>
    </citation>
    <scope>NUCLEOTIDE SEQUENCE [LARGE SCALE GENOMIC DNA]</scope>
    <source>
        <strain evidence="1 2">Ro19</strain>
    </source>
</reference>
<evidence type="ECO:0008006" key="3">
    <source>
        <dbReference type="Google" id="ProtNLM"/>
    </source>
</evidence>
<comment type="caution">
    <text evidence="1">The sequence shown here is derived from an EMBL/GenBank/DDBJ whole genome shotgun (WGS) entry which is preliminary data.</text>
</comment>
<dbReference type="AlphaFoldDB" id="A0A0R3MWQ8"/>
<sequence>MVSNEERGYRAYCFRCGPRGFVAHGDFSIDQLRRRREEFALLQEAHVRLPKDFTLDIPTSEAVWLYKAGINATIARHYGFGYSASLRRVVIPVYRDGALVGFTARSTINAKPKYIERMASPAHAVFTADPAIALPATEDWPEGSGPDLVITEDILSAVRVGRIAKRCVALLGTSANEYQLACAEGARTIAIWLDPDRAGKKAAFKRERTLALQGYTTKRIRTEQDPKYYSNREIRRLLS</sequence>
<evidence type="ECO:0000313" key="1">
    <source>
        <dbReference type="EMBL" id="KRR22179.1"/>
    </source>
</evidence>
<dbReference type="Pfam" id="PF13155">
    <property type="entry name" value="Toprim_2"/>
    <property type="match status" value="1"/>
</dbReference>
<dbReference type="Gene3D" id="3.40.1360.10">
    <property type="match status" value="1"/>
</dbReference>
<protein>
    <recommendedName>
        <fullName evidence="3">Toprim domain-containing protein</fullName>
    </recommendedName>
</protein>
<gene>
    <name evidence="1" type="ORF">CQ13_30070</name>
</gene>
<name>A0A0R3MWQ8_9BRAD</name>
<organism evidence="1 2">
    <name type="scientific">Bradyrhizobium retamae</name>
    <dbReference type="NCBI Taxonomy" id="1300035"/>
    <lineage>
        <taxon>Bacteria</taxon>
        <taxon>Pseudomonadati</taxon>
        <taxon>Pseudomonadota</taxon>
        <taxon>Alphaproteobacteria</taxon>
        <taxon>Hyphomicrobiales</taxon>
        <taxon>Nitrobacteraceae</taxon>
        <taxon>Bradyrhizobium</taxon>
    </lineage>
</organism>
<dbReference type="Proteomes" id="UP000052023">
    <property type="component" value="Unassembled WGS sequence"/>
</dbReference>
<keyword evidence="2" id="KW-1185">Reference proteome</keyword>
<accession>A0A0R3MWQ8</accession>
<proteinExistence type="predicted"/>
<dbReference type="SUPFAM" id="SSF56731">
    <property type="entry name" value="DNA primase core"/>
    <property type="match status" value="1"/>
</dbReference>